<dbReference type="EMBL" id="LN824141">
    <property type="protein sequence ID" value="CEP78773.1"/>
    <property type="molecule type" value="Genomic_DNA"/>
</dbReference>
<gene>
    <name evidence="2" type="primary">rseC</name>
    <name evidence="2" type="ORF">DTL3_1481</name>
</gene>
<dbReference type="InterPro" id="IPR007359">
    <property type="entry name" value="SigmaE_reg_RseC_MucC"/>
</dbReference>
<feature type="transmembrane region" description="Helical" evidence="1">
    <location>
        <begin position="78"/>
        <end position="98"/>
    </location>
</feature>
<dbReference type="AlphaFoldDB" id="A0A0C7NZS0"/>
<dbReference type="InterPro" id="IPR026268">
    <property type="entry name" value="RseC"/>
</dbReference>
<evidence type="ECO:0000313" key="3">
    <source>
        <dbReference type="Proteomes" id="UP000032809"/>
    </source>
</evidence>
<dbReference type="Pfam" id="PF04246">
    <property type="entry name" value="RseC_MucC"/>
    <property type="match status" value="1"/>
</dbReference>
<dbReference type="KEGG" id="dtn:DTL3_1481"/>
<keyword evidence="3" id="KW-1185">Reference proteome</keyword>
<evidence type="ECO:0000256" key="1">
    <source>
        <dbReference type="SAM" id="Phobius"/>
    </source>
</evidence>
<dbReference type="Proteomes" id="UP000032809">
    <property type="component" value="Chromosome I"/>
</dbReference>
<keyword evidence="1" id="KW-0472">Membrane</keyword>
<sequence length="151" mass="17272">MNIVKEIMDVIDIDDEYIYLKTLRTEACNSCSVRSGCYILGGSNELKLKAKRIENIDFQIGDKVIVELPNVPVVKLSFLAYGLPLITFLTIVIILYLLNFSDLMSFLIGLAGTCITYLFVKFYDNKKIQNKYLPTIIEKYDKNQNINNTIL</sequence>
<organism evidence="2 3">
    <name type="scientific">Defluviitoga tunisiensis</name>
    <dbReference type="NCBI Taxonomy" id="1006576"/>
    <lineage>
        <taxon>Bacteria</taxon>
        <taxon>Thermotogati</taxon>
        <taxon>Thermotogota</taxon>
        <taxon>Thermotogae</taxon>
        <taxon>Petrotogales</taxon>
        <taxon>Petrotogaceae</taxon>
        <taxon>Defluviitoga</taxon>
    </lineage>
</organism>
<dbReference type="HOGENOM" id="CLU_124911_1_0_0"/>
<accession>A0A0C7NZS0</accession>
<evidence type="ECO:0000313" key="2">
    <source>
        <dbReference type="EMBL" id="CEP78773.1"/>
    </source>
</evidence>
<keyword evidence="1" id="KW-0812">Transmembrane</keyword>
<reference evidence="3" key="1">
    <citation type="submission" date="2014-11" db="EMBL/GenBank/DDBJ databases">
        <authorList>
            <person name="Wibberg D."/>
        </authorList>
    </citation>
    <scope>NUCLEOTIDE SEQUENCE [LARGE SCALE GENOMIC DNA]</scope>
    <source>
        <strain evidence="3">L3</strain>
    </source>
</reference>
<dbReference type="PIRSF" id="PIRSF004923">
    <property type="entry name" value="RseC"/>
    <property type="match status" value="1"/>
</dbReference>
<dbReference type="STRING" id="1006576.DTL3_1481"/>
<name>A0A0C7NZS0_DEFTU</name>
<keyword evidence="1" id="KW-1133">Transmembrane helix</keyword>
<protein>
    <submittedName>
        <fullName evidence="2">Positive regulator of sigma E</fullName>
    </submittedName>
</protein>
<dbReference type="PANTHER" id="PTHR35867">
    <property type="entry name" value="PROTEIN RSEC"/>
    <property type="match status" value="1"/>
</dbReference>
<feature type="transmembrane region" description="Helical" evidence="1">
    <location>
        <begin position="104"/>
        <end position="123"/>
    </location>
</feature>
<dbReference type="PANTHER" id="PTHR35867:SF1">
    <property type="entry name" value="PROTEIN RSEC"/>
    <property type="match status" value="1"/>
</dbReference>
<proteinExistence type="predicted"/>